<name>A7EYF1_SCLS1</name>
<evidence type="ECO:0000313" key="2">
    <source>
        <dbReference type="Proteomes" id="UP000001312"/>
    </source>
</evidence>
<gene>
    <name evidence="1" type="ORF">SS1G_10367</name>
</gene>
<dbReference type="GeneID" id="5484773"/>
<protein>
    <submittedName>
        <fullName evidence="1">Uncharacterized protein</fullName>
    </submittedName>
</protein>
<organism evidence="1 2">
    <name type="scientific">Sclerotinia sclerotiorum (strain ATCC 18683 / 1980 / Ss-1)</name>
    <name type="common">White mold</name>
    <name type="synonym">Whetzelinia sclerotiorum</name>
    <dbReference type="NCBI Taxonomy" id="665079"/>
    <lineage>
        <taxon>Eukaryota</taxon>
        <taxon>Fungi</taxon>
        <taxon>Dikarya</taxon>
        <taxon>Ascomycota</taxon>
        <taxon>Pezizomycotina</taxon>
        <taxon>Leotiomycetes</taxon>
        <taxon>Helotiales</taxon>
        <taxon>Sclerotiniaceae</taxon>
        <taxon>Sclerotinia</taxon>
    </lineage>
</organism>
<dbReference type="HOGENOM" id="CLU_2387519_0_0_1"/>
<reference evidence="2" key="1">
    <citation type="journal article" date="2011" name="PLoS Genet.">
        <title>Genomic analysis of the necrotrophic fungal pathogens Sclerotinia sclerotiorum and Botrytis cinerea.</title>
        <authorList>
            <person name="Amselem J."/>
            <person name="Cuomo C.A."/>
            <person name="van Kan J.A."/>
            <person name="Viaud M."/>
            <person name="Benito E.P."/>
            <person name="Couloux A."/>
            <person name="Coutinho P.M."/>
            <person name="de Vries R.P."/>
            <person name="Dyer P.S."/>
            <person name="Fillinger S."/>
            <person name="Fournier E."/>
            <person name="Gout L."/>
            <person name="Hahn M."/>
            <person name="Kohn L."/>
            <person name="Lapalu N."/>
            <person name="Plummer K.M."/>
            <person name="Pradier J.M."/>
            <person name="Quevillon E."/>
            <person name="Sharon A."/>
            <person name="Simon A."/>
            <person name="ten Have A."/>
            <person name="Tudzynski B."/>
            <person name="Tudzynski P."/>
            <person name="Wincker P."/>
            <person name="Andrew M."/>
            <person name="Anthouard V."/>
            <person name="Beever R.E."/>
            <person name="Beffa R."/>
            <person name="Benoit I."/>
            <person name="Bouzid O."/>
            <person name="Brault B."/>
            <person name="Chen Z."/>
            <person name="Choquer M."/>
            <person name="Collemare J."/>
            <person name="Cotton P."/>
            <person name="Danchin E.G."/>
            <person name="Da Silva C."/>
            <person name="Gautier A."/>
            <person name="Giraud C."/>
            <person name="Giraud T."/>
            <person name="Gonzalez C."/>
            <person name="Grossetete S."/>
            <person name="Guldener U."/>
            <person name="Henrissat B."/>
            <person name="Howlett B.J."/>
            <person name="Kodira C."/>
            <person name="Kretschmer M."/>
            <person name="Lappartient A."/>
            <person name="Leroch M."/>
            <person name="Levis C."/>
            <person name="Mauceli E."/>
            <person name="Neuveglise C."/>
            <person name="Oeser B."/>
            <person name="Pearson M."/>
            <person name="Poulain J."/>
            <person name="Poussereau N."/>
            <person name="Quesneville H."/>
            <person name="Rascle C."/>
            <person name="Schumacher J."/>
            <person name="Segurens B."/>
            <person name="Sexton A."/>
            <person name="Silva E."/>
            <person name="Sirven C."/>
            <person name="Soanes D.M."/>
            <person name="Talbot N.J."/>
            <person name="Templeton M."/>
            <person name="Yandava C."/>
            <person name="Yarden O."/>
            <person name="Zeng Q."/>
            <person name="Rollins J.A."/>
            <person name="Lebrun M.H."/>
            <person name="Dickman M."/>
        </authorList>
    </citation>
    <scope>NUCLEOTIDE SEQUENCE [LARGE SCALE GENOMIC DNA]</scope>
    <source>
        <strain evidence="2">ATCC 18683 / 1980 / Ss-1</strain>
    </source>
</reference>
<proteinExistence type="predicted"/>
<dbReference type="Proteomes" id="UP000001312">
    <property type="component" value="Unassembled WGS sequence"/>
</dbReference>
<accession>A7EYF1</accession>
<dbReference type="AlphaFoldDB" id="A7EYF1"/>
<dbReference type="EMBL" id="CH476635">
    <property type="protein sequence ID" value="EDN94493.1"/>
    <property type="molecule type" value="Genomic_DNA"/>
</dbReference>
<dbReference type="InParanoid" id="A7EYF1"/>
<dbReference type="RefSeq" id="XP_001588819.1">
    <property type="nucleotide sequence ID" value="XM_001588769.1"/>
</dbReference>
<dbReference type="KEGG" id="ssl:SS1G_10367"/>
<evidence type="ECO:0000313" key="1">
    <source>
        <dbReference type="EMBL" id="EDN94493.1"/>
    </source>
</evidence>
<keyword evidence="2" id="KW-1185">Reference proteome</keyword>
<sequence length="94" mass="11382">MCIRWEHVSVKYAETSGDFFSDRGSEFMSLVVVQRYGWLTSQDAPSNYHKRRVTYCPWLYSNRLYILQAIVVIWRHSQRDEWHRRTKPNLIALM</sequence>